<proteinExistence type="predicted"/>
<name>A0A6S7ALN6_9BURK</name>
<evidence type="ECO:0000256" key="1">
    <source>
        <dbReference type="SAM" id="MobiDB-lite"/>
    </source>
</evidence>
<dbReference type="EMBL" id="CADIJQ010000007">
    <property type="protein sequence ID" value="CAB3725296.1"/>
    <property type="molecule type" value="Genomic_DNA"/>
</dbReference>
<evidence type="ECO:0000313" key="2">
    <source>
        <dbReference type="EMBL" id="CAB3725296.1"/>
    </source>
</evidence>
<sequence length="291" mass="29790">MTKLRIAVLVSVGVHPVSGAARWSRNDALALSLAQEMVRRAAGEPAAGDPAAGGPAAGEPAAGGPAAGGSATETPAAADIDVIHAGDPAEPALRDYLALGAACVDAIEVPCGRDVLGALVDRVRGYSVVLCGTRAEGGEGSGLLPYLLAQALHVPLLPAVLTAQLHADSVVTQQFLPKGRRREVASSLPAVLAVHPLAPFDARHVYARQRAGHVAARVARVVGAPLPPARVEPAVVPPVKLAARESRSGRTRLLAATTMQSRGGAVITQGTPAEKAQAVIAYLRRHSLIDY</sequence>
<dbReference type="AlphaFoldDB" id="A0A6S7ALN6"/>
<dbReference type="Gene3D" id="3.40.50.620">
    <property type="entry name" value="HUPs"/>
    <property type="match status" value="1"/>
</dbReference>
<feature type="compositionally biased region" description="Low complexity" evidence="1">
    <location>
        <begin position="43"/>
        <end position="72"/>
    </location>
</feature>
<organism evidence="2 3">
    <name type="scientific">Achromobacter kerstersii</name>
    <dbReference type="NCBI Taxonomy" id="1353890"/>
    <lineage>
        <taxon>Bacteria</taxon>
        <taxon>Pseudomonadati</taxon>
        <taxon>Pseudomonadota</taxon>
        <taxon>Betaproteobacteria</taxon>
        <taxon>Burkholderiales</taxon>
        <taxon>Alcaligenaceae</taxon>
        <taxon>Achromobacter</taxon>
    </lineage>
</organism>
<accession>A0A6S7ALN6</accession>
<dbReference type="InterPro" id="IPR014729">
    <property type="entry name" value="Rossmann-like_a/b/a_fold"/>
</dbReference>
<dbReference type="SUPFAM" id="SSF52402">
    <property type="entry name" value="Adenine nucleotide alpha hydrolases-like"/>
    <property type="match status" value="1"/>
</dbReference>
<feature type="region of interest" description="Disordered" evidence="1">
    <location>
        <begin position="42"/>
        <end position="72"/>
    </location>
</feature>
<reference evidence="2 3" key="1">
    <citation type="submission" date="2020-04" db="EMBL/GenBank/DDBJ databases">
        <authorList>
            <person name="De Canck E."/>
        </authorList>
    </citation>
    <scope>NUCLEOTIDE SEQUENCE [LARGE SCALE GENOMIC DNA]</scope>
    <source>
        <strain evidence="2 3">LMG 3441</strain>
    </source>
</reference>
<evidence type="ECO:0008006" key="4">
    <source>
        <dbReference type="Google" id="ProtNLM"/>
    </source>
</evidence>
<protein>
    <recommendedName>
        <fullName evidence="4">Electron transfer flavoprotein alpha/beta-subunit N-terminal domain-containing protein</fullName>
    </recommendedName>
</protein>
<keyword evidence="3" id="KW-1185">Reference proteome</keyword>
<evidence type="ECO:0000313" key="3">
    <source>
        <dbReference type="Proteomes" id="UP000494269"/>
    </source>
</evidence>
<dbReference type="Proteomes" id="UP000494269">
    <property type="component" value="Unassembled WGS sequence"/>
</dbReference>
<gene>
    <name evidence="2" type="ORF">LMG3441_04190</name>
</gene>